<dbReference type="Pfam" id="PF00486">
    <property type="entry name" value="Trans_reg_C"/>
    <property type="match status" value="1"/>
</dbReference>
<dbReference type="InterPro" id="IPR036388">
    <property type="entry name" value="WH-like_DNA-bd_sf"/>
</dbReference>
<proteinExistence type="predicted"/>
<dbReference type="SUPFAM" id="SSF46894">
    <property type="entry name" value="C-terminal effector domain of the bipartite response regulators"/>
    <property type="match status" value="1"/>
</dbReference>
<protein>
    <submittedName>
        <fullName evidence="5">Transcriptional regulator</fullName>
    </submittedName>
</protein>
<dbReference type="Gene3D" id="1.10.10.10">
    <property type="entry name" value="Winged helix-like DNA-binding domain superfamily/Winged helix DNA-binding domain"/>
    <property type="match status" value="1"/>
</dbReference>
<evidence type="ECO:0000256" key="2">
    <source>
        <dbReference type="PROSITE-ProRule" id="PRU01091"/>
    </source>
</evidence>
<dbReference type="GO" id="GO:0000160">
    <property type="term" value="P:phosphorelay signal transduction system"/>
    <property type="evidence" value="ECO:0007669"/>
    <property type="project" value="InterPro"/>
</dbReference>
<reference evidence="5" key="2">
    <citation type="submission" date="2019-08" db="EMBL/GenBank/DDBJ databases">
        <title>Investigation of anaerobic lignin degradation for improved lignocellulosic biofuels.</title>
        <authorList>
            <person name="Deangelis K.PhD."/>
        </authorList>
    </citation>
    <scope>NUCLEOTIDE SEQUENCE [LARGE SCALE GENOMIC DNA]</scope>
    <source>
        <strain evidence="5">128R</strain>
    </source>
</reference>
<evidence type="ECO:0000259" key="4">
    <source>
        <dbReference type="PROSITE" id="PS51755"/>
    </source>
</evidence>
<dbReference type="InterPro" id="IPR016032">
    <property type="entry name" value="Sig_transdc_resp-reg_C-effctor"/>
</dbReference>
<comment type="caution">
    <text evidence="5">The sequence shown here is derived from an EMBL/GenBank/DDBJ whole genome shotgun (WGS) entry which is preliminary data.</text>
</comment>
<gene>
    <name evidence="5" type="ORF">FHU10_1858</name>
</gene>
<feature type="transmembrane region" description="Helical" evidence="3">
    <location>
        <begin position="193"/>
        <end position="215"/>
    </location>
</feature>
<dbReference type="OrthoDB" id="7003224at2"/>
<keyword evidence="3" id="KW-0472">Membrane</keyword>
<dbReference type="PROSITE" id="PS51755">
    <property type="entry name" value="OMPR_PHOB"/>
    <property type="match status" value="1"/>
</dbReference>
<feature type="domain" description="OmpR/PhoB-type" evidence="4">
    <location>
        <begin position="11"/>
        <end position="117"/>
    </location>
</feature>
<dbReference type="GO" id="GO:0006355">
    <property type="term" value="P:regulation of DNA-templated transcription"/>
    <property type="evidence" value="ECO:0007669"/>
    <property type="project" value="InterPro"/>
</dbReference>
<name>A0A559T421_SERFO</name>
<reference evidence="5" key="1">
    <citation type="submission" date="2019-06" db="EMBL/GenBank/DDBJ databases">
        <authorList>
            <person name="Deangelis K."/>
            <person name="Huntemann M."/>
            <person name="Clum A."/>
            <person name="Pillay M."/>
            <person name="Palaniappan K."/>
            <person name="Varghese N."/>
            <person name="Mikhailova N."/>
            <person name="Stamatis D."/>
            <person name="Reddy T."/>
            <person name="Daum C."/>
            <person name="Shapiro N."/>
            <person name="Ivanova N."/>
            <person name="Kyrpides N."/>
            <person name="Woyke T."/>
        </authorList>
    </citation>
    <scope>NUCLEOTIDE SEQUENCE [LARGE SCALE GENOMIC DNA]</scope>
    <source>
        <strain evidence="5">128R</strain>
    </source>
</reference>
<keyword evidence="3" id="KW-1133">Transmembrane helix</keyword>
<sequence length="216" mass="24977">MENDLVNSSKNEVCYILNERVWFYPEIHKLIYDNNGEKQVLSLNIPASRCLMLLIDSRYNVVSRDEFIEQVWRSFGRFVALNTYYQNISILRKSLRSSGLDKDAILTVPRRGLALNKKISIEKSKSSDVNDLIRKYLCGDDSTELDNFPLTENQEVNDKINEGVKAETSQVSPKLSFSDRVVKKIRYYANRKVSLANIIFLFVLIVCVACITFFLR</sequence>
<evidence type="ECO:0000313" key="5">
    <source>
        <dbReference type="EMBL" id="TVZ69353.1"/>
    </source>
</evidence>
<evidence type="ECO:0000256" key="1">
    <source>
        <dbReference type="ARBA" id="ARBA00023125"/>
    </source>
</evidence>
<keyword evidence="3" id="KW-0812">Transmembrane</keyword>
<dbReference type="EMBL" id="VISQ01000001">
    <property type="protein sequence ID" value="TVZ69353.1"/>
    <property type="molecule type" value="Genomic_DNA"/>
</dbReference>
<dbReference type="GO" id="GO:0003677">
    <property type="term" value="F:DNA binding"/>
    <property type="evidence" value="ECO:0007669"/>
    <property type="project" value="UniProtKB-UniRule"/>
</dbReference>
<evidence type="ECO:0000256" key="3">
    <source>
        <dbReference type="SAM" id="Phobius"/>
    </source>
</evidence>
<feature type="DNA-binding region" description="OmpR/PhoB-type" evidence="2">
    <location>
        <begin position="11"/>
        <end position="117"/>
    </location>
</feature>
<dbReference type="SMART" id="SM00862">
    <property type="entry name" value="Trans_reg_C"/>
    <property type="match status" value="1"/>
</dbReference>
<accession>A0A559T421</accession>
<organism evidence="5">
    <name type="scientific">Serratia fonticola</name>
    <dbReference type="NCBI Taxonomy" id="47917"/>
    <lineage>
        <taxon>Bacteria</taxon>
        <taxon>Pseudomonadati</taxon>
        <taxon>Pseudomonadota</taxon>
        <taxon>Gammaproteobacteria</taxon>
        <taxon>Enterobacterales</taxon>
        <taxon>Yersiniaceae</taxon>
        <taxon>Serratia</taxon>
    </lineage>
</organism>
<dbReference type="InterPro" id="IPR001867">
    <property type="entry name" value="OmpR/PhoB-type_DNA-bd"/>
</dbReference>
<keyword evidence="1 2" id="KW-0238">DNA-binding</keyword>
<dbReference type="AlphaFoldDB" id="A0A559T421"/>